<sequence>MESFYQIILSPDYRKNPKKDAEQILSEFAIGSIAAFWKRQRIMAFWA</sequence>
<protein>
    <submittedName>
        <fullName evidence="1">Uncharacterized protein</fullName>
    </submittedName>
</protein>
<dbReference type="RefSeq" id="WP_342158671.1">
    <property type="nucleotide sequence ID" value="NZ_JBCDNA010000001.1"/>
</dbReference>
<evidence type="ECO:0000313" key="1">
    <source>
        <dbReference type="EMBL" id="MEL4454950.1"/>
    </source>
</evidence>
<gene>
    <name evidence="1" type="ORF">AABB81_03530</name>
</gene>
<dbReference type="EMBL" id="JBCDNA010000001">
    <property type="protein sequence ID" value="MEL4454950.1"/>
    <property type="molecule type" value="Genomic_DNA"/>
</dbReference>
<reference evidence="1 2" key="1">
    <citation type="submission" date="2024-04" db="EMBL/GenBank/DDBJ databases">
        <title>whole genome sequencing of Lutimonas vermicola strain IMCC1616.</title>
        <authorList>
            <person name="Bae S.S."/>
        </authorList>
    </citation>
    <scope>NUCLEOTIDE SEQUENCE [LARGE SCALE GENOMIC DNA]</scope>
    <source>
        <strain evidence="1 2">IMCC1616</strain>
    </source>
</reference>
<accession>A0ABU9KZG6</accession>
<dbReference type="Proteomes" id="UP001474120">
    <property type="component" value="Unassembled WGS sequence"/>
</dbReference>
<keyword evidence="2" id="KW-1185">Reference proteome</keyword>
<evidence type="ECO:0000313" key="2">
    <source>
        <dbReference type="Proteomes" id="UP001474120"/>
    </source>
</evidence>
<organism evidence="1 2">
    <name type="scientific">Lutimonas vermicola</name>
    <dbReference type="NCBI Taxonomy" id="414288"/>
    <lineage>
        <taxon>Bacteria</taxon>
        <taxon>Pseudomonadati</taxon>
        <taxon>Bacteroidota</taxon>
        <taxon>Flavobacteriia</taxon>
        <taxon>Flavobacteriales</taxon>
        <taxon>Flavobacteriaceae</taxon>
        <taxon>Lutimonas</taxon>
    </lineage>
</organism>
<name>A0ABU9KZG6_9FLAO</name>
<proteinExistence type="predicted"/>
<comment type="caution">
    <text evidence="1">The sequence shown here is derived from an EMBL/GenBank/DDBJ whole genome shotgun (WGS) entry which is preliminary data.</text>
</comment>